<evidence type="ECO:0000256" key="13">
    <source>
        <dbReference type="SAM" id="Phobius"/>
    </source>
</evidence>
<evidence type="ECO:0000256" key="2">
    <source>
        <dbReference type="ARBA" id="ARBA00004141"/>
    </source>
</evidence>
<dbReference type="InterPro" id="IPR023754">
    <property type="entry name" value="HemeA_Synthase_type2"/>
</dbReference>
<keyword evidence="5 13" id="KW-1133">Transmembrane helix</keyword>
<evidence type="ECO:0000256" key="3">
    <source>
        <dbReference type="ARBA" id="ARBA00022692"/>
    </source>
</evidence>
<accession>A0A9W7LCP1</accession>
<comment type="catalytic activity">
    <reaction evidence="11">
        <text>Fe(II)-heme o + 2 A + H2O = Fe(II)-heme a + 2 AH2</text>
        <dbReference type="Rhea" id="RHEA:63388"/>
        <dbReference type="ChEBI" id="CHEBI:13193"/>
        <dbReference type="ChEBI" id="CHEBI:15377"/>
        <dbReference type="ChEBI" id="CHEBI:17499"/>
        <dbReference type="ChEBI" id="CHEBI:60530"/>
        <dbReference type="ChEBI" id="CHEBI:61715"/>
        <dbReference type="EC" id="1.17.99.9"/>
    </reaction>
    <physiologicalReaction direction="left-to-right" evidence="11">
        <dbReference type="Rhea" id="RHEA:63389"/>
    </physiologicalReaction>
</comment>
<evidence type="ECO:0000256" key="6">
    <source>
        <dbReference type="ARBA" id="ARBA00023002"/>
    </source>
</evidence>
<keyword evidence="6" id="KW-0560">Oxidoreductase</keyword>
<feature type="transmembrane region" description="Helical" evidence="13">
    <location>
        <begin position="170"/>
        <end position="188"/>
    </location>
</feature>
<comment type="subcellular location">
    <subcellularLocation>
        <location evidence="2">Membrane</location>
        <topology evidence="2">Multi-pass membrane protein</topology>
    </subcellularLocation>
</comment>
<feature type="transmembrane region" description="Helical" evidence="13">
    <location>
        <begin position="200"/>
        <end position="218"/>
    </location>
</feature>
<feature type="region of interest" description="Disordered" evidence="12">
    <location>
        <begin position="31"/>
        <end position="59"/>
    </location>
</feature>
<dbReference type="AlphaFoldDB" id="A0A9W7LCP1"/>
<sequence>MIRTAFQRSTPTRRIVHSNVVTLRCNLQKEGLPQPTRSNLLRKKHTSTRTKSTLSTPLSEASTSTMKRLPFKVHLPLSVTHNPNVAAGALCLGTAGIILSLISVGGLTRLTKSGLSMVHWSPHRVSPPTSREEWESEFSIYKTYPEWQQRQSMTLEEFKYIFYWEWGHRILGRVVGTVYGGGLLALAVTKKIPVGYGPRLFGLLALGGAQGAVGWWMVKSGLEEGRRGDKKEIRVSPYRLAAHLCTAVATYSGLVWTGLELLYPEAERRQAAKIVQDRLAELPNLEAKEVLGKLRGLRGSVALTTGLTFLTLASGAFVAGNSAGNAYNDWPLFNGEVIPWEDMMNEEGEGVWKVFENTALVQFDHRMLAYATTAAVGMTLMRGRGVMKGRIGDLRLISTQSRYGLGAMGAATAGQVSLGVATLMNNVPIELAAMHQLGSVAVLSTGLWTLNGMRYLGLRGGKEVVKKVAK</sequence>
<comment type="caution">
    <text evidence="14">The sequence shown here is derived from an EMBL/GenBank/DDBJ whole genome shotgun (WGS) entry which is preliminary data.</text>
</comment>
<dbReference type="GO" id="GO:0016653">
    <property type="term" value="F:oxidoreductase activity, acting on NAD(P)H, heme protein as acceptor"/>
    <property type="evidence" value="ECO:0007669"/>
    <property type="project" value="TreeGrafter"/>
</dbReference>
<dbReference type="Pfam" id="PF02628">
    <property type="entry name" value="COX15-CtaA"/>
    <property type="match status" value="1"/>
</dbReference>
<evidence type="ECO:0000313" key="14">
    <source>
        <dbReference type="EMBL" id="GMI44832.1"/>
    </source>
</evidence>
<proteinExistence type="predicted"/>
<keyword evidence="9 13" id="KW-0472">Membrane</keyword>
<feature type="transmembrane region" description="Helical" evidence="13">
    <location>
        <begin position="85"/>
        <end position="107"/>
    </location>
</feature>
<evidence type="ECO:0000256" key="1">
    <source>
        <dbReference type="ARBA" id="ARBA00001970"/>
    </source>
</evidence>
<evidence type="ECO:0000256" key="8">
    <source>
        <dbReference type="ARBA" id="ARBA00023133"/>
    </source>
</evidence>
<dbReference type="OrthoDB" id="1726137at2759"/>
<keyword evidence="7" id="KW-0408">Iron</keyword>
<evidence type="ECO:0000256" key="12">
    <source>
        <dbReference type="SAM" id="MobiDB-lite"/>
    </source>
</evidence>
<dbReference type="EMBL" id="BRYA01000228">
    <property type="protein sequence ID" value="GMI44832.1"/>
    <property type="molecule type" value="Genomic_DNA"/>
</dbReference>
<gene>
    <name evidence="14" type="ORF">TrCOL_g13085</name>
</gene>
<evidence type="ECO:0000256" key="7">
    <source>
        <dbReference type="ARBA" id="ARBA00023004"/>
    </source>
</evidence>
<organism evidence="14 15">
    <name type="scientific">Triparma columacea</name>
    <dbReference type="NCBI Taxonomy" id="722753"/>
    <lineage>
        <taxon>Eukaryota</taxon>
        <taxon>Sar</taxon>
        <taxon>Stramenopiles</taxon>
        <taxon>Ochrophyta</taxon>
        <taxon>Bolidophyceae</taxon>
        <taxon>Parmales</taxon>
        <taxon>Triparmaceae</taxon>
        <taxon>Triparma</taxon>
    </lineage>
</organism>
<keyword evidence="4" id="KW-0479">Metal-binding</keyword>
<keyword evidence="8" id="KW-0350">Heme biosynthesis</keyword>
<keyword evidence="3 13" id="KW-0812">Transmembrane</keyword>
<dbReference type="GO" id="GO:0006784">
    <property type="term" value="P:heme A biosynthetic process"/>
    <property type="evidence" value="ECO:0007669"/>
    <property type="project" value="InterPro"/>
</dbReference>
<dbReference type="GO" id="GO:0005743">
    <property type="term" value="C:mitochondrial inner membrane"/>
    <property type="evidence" value="ECO:0007669"/>
    <property type="project" value="TreeGrafter"/>
</dbReference>
<evidence type="ECO:0000256" key="10">
    <source>
        <dbReference type="ARBA" id="ARBA00044501"/>
    </source>
</evidence>
<evidence type="ECO:0000256" key="11">
    <source>
        <dbReference type="ARBA" id="ARBA00048044"/>
    </source>
</evidence>
<dbReference type="GO" id="GO:0046872">
    <property type="term" value="F:metal ion binding"/>
    <property type="evidence" value="ECO:0007669"/>
    <property type="project" value="UniProtKB-KW"/>
</dbReference>
<dbReference type="InterPro" id="IPR003780">
    <property type="entry name" value="COX15/CtaA_fam"/>
</dbReference>
<name>A0A9W7LCP1_9STRA</name>
<dbReference type="Proteomes" id="UP001165065">
    <property type="component" value="Unassembled WGS sequence"/>
</dbReference>
<reference evidence="15" key="1">
    <citation type="journal article" date="2023" name="Commun. Biol.">
        <title>Genome analysis of Parmales, the sister group of diatoms, reveals the evolutionary specialization of diatoms from phago-mixotrophs to photoautotrophs.</title>
        <authorList>
            <person name="Ban H."/>
            <person name="Sato S."/>
            <person name="Yoshikawa S."/>
            <person name="Yamada K."/>
            <person name="Nakamura Y."/>
            <person name="Ichinomiya M."/>
            <person name="Sato N."/>
            <person name="Blanc-Mathieu R."/>
            <person name="Endo H."/>
            <person name="Kuwata A."/>
            <person name="Ogata H."/>
        </authorList>
    </citation>
    <scope>NUCLEOTIDE SEQUENCE [LARGE SCALE GENOMIC DNA]</scope>
</reference>
<dbReference type="GO" id="GO:0120547">
    <property type="term" value="F:heme A synthase activity"/>
    <property type="evidence" value="ECO:0007669"/>
    <property type="project" value="UniProtKB-EC"/>
</dbReference>
<evidence type="ECO:0000256" key="9">
    <source>
        <dbReference type="ARBA" id="ARBA00023136"/>
    </source>
</evidence>
<evidence type="ECO:0000313" key="15">
    <source>
        <dbReference type="Proteomes" id="UP001165065"/>
    </source>
</evidence>
<protein>
    <submittedName>
        <fullName evidence="14">Uncharacterized protein</fullName>
    </submittedName>
</protein>
<keyword evidence="15" id="KW-1185">Reference proteome</keyword>
<dbReference type="PANTHER" id="PTHR23289">
    <property type="entry name" value="CYTOCHROME C OXIDASE ASSEMBLY PROTEIN COX15"/>
    <property type="match status" value="1"/>
</dbReference>
<comment type="cofactor">
    <cofactor evidence="1">
        <name>heme b</name>
        <dbReference type="ChEBI" id="CHEBI:60344"/>
    </cofactor>
</comment>
<evidence type="ECO:0000256" key="5">
    <source>
        <dbReference type="ARBA" id="ARBA00022989"/>
    </source>
</evidence>
<evidence type="ECO:0000256" key="4">
    <source>
        <dbReference type="ARBA" id="ARBA00022723"/>
    </source>
</evidence>
<dbReference type="PANTHER" id="PTHR23289:SF2">
    <property type="entry name" value="CYTOCHROME C OXIDASE ASSEMBLY PROTEIN COX15 HOMOLOG"/>
    <property type="match status" value="1"/>
</dbReference>
<comment type="pathway">
    <text evidence="10">Porphyrin-containing compound metabolism; heme A biosynthesis; heme A from heme O: step 1/1.</text>
</comment>